<protein>
    <submittedName>
        <fullName evidence="3">Uncharacterized protein</fullName>
    </submittedName>
</protein>
<keyword evidence="4" id="KW-1185">Reference proteome</keyword>
<evidence type="ECO:0000256" key="2">
    <source>
        <dbReference type="SAM" id="SignalP"/>
    </source>
</evidence>
<proteinExistence type="predicted"/>
<dbReference type="EMBL" id="BLLK01000069">
    <property type="protein sequence ID" value="GFH60224.1"/>
    <property type="molecule type" value="Genomic_DNA"/>
</dbReference>
<dbReference type="AlphaFoldDB" id="A0AAD3DCP2"/>
<evidence type="ECO:0000313" key="4">
    <source>
        <dbReference type="Proteomes" id="UP001054902"/>
    </source>
</evidence>
<feature type="signal peptide" evidence="2">
    <location>
        <begin position="1"/>
        <end position="23"/>
    </location>
</feature>
<accession>A0AAD3DCP2</accession>
<feature type="compositionally biased region" description="Polar residues" evidence="1">
    <location>
        <begin position="263"/>
        <end position="288"/>
    </location>
</feature>
<sequence length="465" mass="49961">MVPSRQLQLVALLSIQILLAALANDENICGSFGTVATIEEKNRICAGTISNGVYVHDICPTFCSEERFLLQQGVDDDLEEDEYDDDDDYEEVVPRSFLRSRVARIGNIFSHSVYEAEAVGASSLTTEVSLVRANTDSICMDDADWRFTHPKSGKQRGCSWLHKKRAAQRQRKFCAKPHVKGACMETCNNCVCEDEVNYLFPLKGADKKVPCSWLHKNKKESAIRKRRRNYCLKDDGESGTKVVGNGCIRSCGFCSEILRTSNPTVSAVPTPEPSSKPSRTASEKPTGTSESPSSVPSLSMIPSSSSVAPSISTQPSAMPSICVDSAWSIQKPTGEGDETEEINCSNIGSSELCTDPNWGGQLSNDKTASEACCSCGGSQMKSVSPSSIPSSEPSSQPSECEDYQSNNGGGVGAQWQVEQDGVTLTCASFKEGFPCGLVTEEDNGISASEACCACGGGQAYVDNQE</sequence>
<feature type="region of interest" description="Disordered" evidence="1">
    <location>
        <begin position="263"/>
        <end position="315"/>
    </location>
</feature>
<comment type="caution">
    <text evidence="3">The sequence shown here is derived from an EMBL/GenBank/DDBJ whole genome shotgun (WGS) entry which is preliminary data.</text>
</comment>
<feature type="compositionally biased region" description="Low complexity" evidence="1">
    <location>
        <begin position="289"/>
        <end position="315"/>
    </location>
</feature>
<name>A0AAD3DCP2_9STRA</name>
<feature type="chain" id="PRO_5042290747" evidence="2">
    <location>
        <begin position="24"/>
        <end position="465"/>
    </location>
</feature>
<gene>
    <name evidence="3" type="ORF">CTEN210_16700</name>
</gene>
<reference evidence="3 4" key="1">
    <citation type="journal article" date="2021" name="Sci. Rep.">
        <title>The genome of the diatom Chaetoceros tenuissimus carries an ancient integrated fragment of an extant virus.</title>
        <authorList>
            <person name="Hongo Y."/>
            <person name="Kimura K."/>
            <person name="Takaki Y."/>
            <person name="Yoshida Y."/>
            <person name="Baba S."/>
            <person name="Kobayashi G."/>
            <person name="Nagasaki K."/>
            <person name="Hano T."/>
            <person name="Tomaru Y."/>
        </authorList>
    </citation>
    <scope>NUCLEOTIDE SEQUENCE [LARGE SCALE GENOMIC DNA]</scope>
    <source>
        <strain evidence="3 4">NIES-3715</strain>
    </source>
</reference>
<evidence type="ECO:0000256" key="1">
    <source>
        <dbReference type="SAM" id="MobiDB-lite"/>
    </source>
</evidence>
<feature type="compositionally biased region" description="Low complexity" evidence="1">
    <location>
        <begin position="384"/>
        <end position="398"/>
    </location>
</feature>
<evidence type="ECO:0000313" key="3">
    <source>
        <dbReference type="EMBL" id="GFH60224.1"/>
    </source>
</evidence>
<feature type="region of interest" description="Disordered" evidence="1">
    <location>
        <begin position="384"/>
        <end position="413"/>
    </location>
</feature>
<organism evidence="3 4">
    <name type="scientific">Chaetoceros tenuissimus</name>
    <dbReference type="NCBI Taxonomy" id="426638"/>
    <lineage>
        <taxon>Eukaryota</taxon>
        <taxon>Sar</taxon>
        <taxon>Stramenopiles</taxon>
        <taxon>Ochrophyta</taxon>
        <taxon>Bacillariophyta</taxon>
        <taxon>Coscinodiscophyceae</taxon>
        <taxon>Chaetocerotophycidae</taxon>
        <taxon>Chaetocerotales</taxon>
        <taxon>Chaetocerotaceae</taxon>
        <taxon>Chaetoceros</taxon>
    </lineage>
</organism>
<keyword evidence="2" id="KW-0732">Signal</keyword>
<dbReference type="Proteomes" id="UP001054902">
    <property type="component" value="Unassembled WGS sequence"/>
</dbReference>